<dbReference type="PROSITE" id="PS50994">
    <property type="entry name" value="INTEGRASE"/>
    <property type="match status" value="1"/>
</dbReference>
<feature type="domain" description="CCHC-type" evidence="3">
    <location>
        <begin position="113"/>
        <end position="128"/>
    </location>
</feature>
<dbReference type="AlphaFoldDB" id="A0A438JX35"/>
<dbReference type="InterPro" id="IPR036397">
    <property type="entry name" value="RNaseH_sf"/>
</dbReference>
<dbReference type="InterPro" id="IPR039537">
    <property type="entry name" value="Retrotran_Ty1/copia-like"/>
</dbReference>
<dbReference type="InterPro" id="IPR012337">
    <property type="entry name" value="RNaseH-like_sf"/>
</dbReference>
<evidence type="ECO:0000256" key="2">
    <source>
        <dbReference type="SAM" id="MobiDB-lite"/>
    </source>
</evidence>
<accession>A0A438JX35</accession>
<evidence type="ECO:0000313" key="5">
    <source>
        <dbReference type="EMBL" id="RVX13522.1"/>
    </source>
</evidence>
<reference evidence="5 6" key="1">
    <citation type="journal article" date="2018" name="PLoS Genet.">
        <title>Population sequencing reveals clonal diversity and ancestral inbreeding in the grapevine cultivar Chardonnay.</title>
        <authorList>
            <person name="Roach M.J."/>
            <person name="Johnson D.L."/>
            <person name="Bohlmann J."/>
            <person name="van Vuuren H.J."/>
            <person name="Jones S.J."/>
            <person name="Pretorius I.S."/>
            <person name="Schmidt S.A."/>
            <person name="Borneman A.R."/>
        </authorList>
    </citation>
    <scope>NUCLEOTIDE SEQUENCE [LARGE SCALE GENOMIC DNA]</scope>
    <source>
        <strain evidence="6">cv. Chardonnay</strain>
        <tissue evidence="5">Leaf</tissue>
    </source>
</reference>
<dbReference type="Gene3D" id="3.30.420.10">
    <property type="entry name" value="Ribonuclease H-like superfamily/Ribonuclease H"/>
    <property type="match status" value="1"/>
</dbReference>
<gene>
    <name evidence="5" type="primary">POLX_3709</name>
    <name evidence="5" type="ORF">CK203_020957</name>
</gene>
<feature type="region of interest" description="Disordered" evidence="2">
    <location>
        <begin position="77"/>
        <end position="98"/>
    </location>
</feature>
<organism evidence="5 6">
    <name type="scientific">Vitis vinifera</name>
    <name type="common">Grape</name>
    <dbReference type="NCBI Taxonomy" id="29760"/>
    <lineage>
        <taxon>Eukaryota</taxon>
        <taxon>Viridiplantae</taxon>
        <taxon>Streptophyta</taxon>
        <taxon>Embryophyta</taxon>
        <taxon>Tracheophyta</taxon>
        <taxon>Spermatophyta</taxon>
        <taxon>Magnoliopsida</taxon>
        <taxon>eudicotyledons</taxon>
        <taxon>Gunneridae</taxon>
        <taxon>Pentapetalae</taxon>
        <taxon>rosids</taxon>
        <taxon>Vitales</taxon>
        <taxon>Vitaceae</taxon>
        <taxon>Viteae</taxon>
        <taxon>Vitis</taxon>
    </lineage>
</organism>
<dbReference type="InterPro" id="IPR057670">
    <property type="entry name" value="SH3_retrovirus"/>
</dbReference>
<evidence type="ECO:0000256" key="1">
    <source>
        <dbReference type="PROSITE-ProRule" id="PRU00047"/>
    </source>
</evidence>
<dbReference type="SMART" id="SM00343">
    <property type="entry name" value="ZnF_C2HC"/>
    <property type="match status" value="1"/>
</dbReference>
<dbReference type="SUPFAM" id="SSF53098">
    <property type="entry name" value="Ribonuclease H-like"/>
    <property type="match status" value="1"/>
</dbReference>
<dbReference type="PANTHER" id="PTHR42648">
    <property type="entry name" value="TRANSPOSASE, PUTATIVE-RELATED"/>
    <property type="match status" value="1"/>
</dbReference>
<dbReference type="GO" id="GO:0015074">
    <property type="term" value="P:DNA integration"/>
    <property type="evidence" value="ECO:0007669"/>
    <property type="project" value="InterPro"/>
</dbReference>
<evidence type="ECO:0000259" key="3">
    <source>
        <dbReference type="PROSITE" id="PS50158"/>
    </source>
</evidence>
<dbReference type="PANTHER" id="PTHR42648:SF28">
    <property type="entry name" value="TRANSPOSON-ENCODED PROTEIN WITH RIBONUCLEASE H-LIKE AND RETROVIRUS ZINC FINGER-LIKE DOMAINS"/>
    <property type="match status" value="1"/>
</dbReference>
<keyword evidence="1" id="KW-0479">Metal-binding</keyword>
<dbReference type="SUPFAM" id="SSF57756">
    <property type="entry name" value="Retrovirus zinc finger-like domains"/>
    <property type="match status" value="1"/>
</dbReference>
<evidence type="ECO:0000259" key="4">
    <source>
        <dbReference type="PROSITE" id="PS50994"/>
    </source>
</evidence>
<dbReference type="InterPro" id="IPR001584">
    <property type="entry name" value="Integrase_cat-core"/>
</dbReference>
<protein>
    <submittedName>
        <fullName evidence="5">Retrovirus-related Pol polyprotein from transposon TNT 1-94</fullName>
    </submittedName>
</protein>
<keyword evidence="1" id="KW-0862">Zinc</keyword>
<evidence type="ECO:0000313" key="6">
    <source>
        <dbReference type="Proteomes" id="UP000288805"/>
    </source>
</evidence>
<dbReference type="GO" id="GO:0003676">
    <property type="term" value="F:nucleic acid binding"/>
    <property type="evidence" value="ECO:0007669"/>
    <property type="project" value="InterPro"/>
</dbReference>
<dbReference type="Pfam" id="PF25597">
    <property type="entry name" value="SH3_retrovirus"/>
    <property type="match status" value="1"/>
</dbReference>
<keyword evidence="1" id="KW-0863">Zinc-finger</keyword>
<dbReference type="EMBL" id="QGNW01000024">
    <property type="protein sequence ID" value="RVX13522.1"/>
    <property type="molecule type" value="Genomic_DNA"/>
</dbReference>
<dbReference type="Proteomes" id="UP000288805">
    <property type="component" value="Unassembled WGS sequence"/>
</dbReference>
<feature type="domain" description="Integrase catalytic" evidence="4">
    <location>
        <begin position="124"/>
        <end position="301"/>
    </location>
</feature>
<dbReference type="InterPro" id="IPR036875">
    <property type="entry name" value="Znf_CCHC_sf"/>
</dbReference>
<dbReference type="InterPro" id="IPR001878">
    <property type="entry name" value="Znf_CCHC"/>
</dbReference>
<dbReference type="Pfam" id="PF00665">
    <property type="entry name" value="rve"/>
    <property type="match status" value="1"/>
</dbReference>
<comment type="caution">
    <text evidence="5">The sequence shown here is derived from an EMBL/GenBank/DDBJ whole genome shotgun (WGS) entry which is preliminary data.</text>
</comment>
<proteinExistence type="predicted"/>
<dbReference type="PROSITE" id="PS50158">
    <property type="entry name" value="ZF_CCHC"/>
    <property type="match status" value="1"/>
</dbReference>
<sequence>MEMSNLVTRLKALKLELLEDILVHLVWISLPTQFSPFKISYNTQKEKWTLNELIAQCVQEEERLKQEKIESAHLASTSQGFGTNKKRKRDNKGKQTAIFGTSKQKKQDKEITCFFCKKAGHMKKTCTKYATWREKKDICGPFPTPSWNGQQYFITFIDDYSRYGYLYLIHEKSQSLDVFKNFKAEVENQLSKKIKVVRSDRGGEYYGRYDGSEEQRPGPFTKYLMECGIIPQYTMPGTSSQNGVAERRNRTLKDMVRSMISHSTLPESLWGEAIKTAVYILNRVPSKAVAKTPYELWTSKKPSIRHLHIWDCPAEARPYKPNEKKLDSRIVSCYFVRYSERSRGFKFYDPSTRSFFETSNAKFIEDVELSGRESLRKVVFEEEYVNIPIITTGHGHIMFNDTIQNVQSITGIQDTHEIPPTQVMEPIQVHQEVTQQPQEP</sequence>
<dbReference type="GO" id="GO:0008270">
    <property type="term" value="F:zinc ion binding"/>
    <property type="evidence" value="ECO:0007669"/>
    <property type="project" value="UniProtKB-KW"/>
</dbReference>
<name>A0A438JX35_VITVI</name>